<accession>A0A955L150</accession>
<organism evidence="4 5">
    <name type="scientific">Candidatus Dojkabacteria bacterium</name>
    <dbReference type="NCBI Taxonomy" id="2099670"/>
    <lineage>
        <taxon>Bacteria</taxon>
        <taxon>Candidatus Dojkabacteria</taxon>
    </lineage>
</organism>
<dbReference type="Gene3D" id="2.40.10.10">
    <property type="entry name" value="Trypsin-like serine proteases"/>
    <property type="match status" value="2"/>
</dbReference>
<keyword evidence="1" id="KW-0645">Protease</keyword>
<dbReference type="GO" id="GO:0004252">
    <property type="term" value="F:serine-type endopeptidase activity"/>
    <property type="evidence" value="ECO:0007669"/>
    <property type="project" value="InterPro"/>
</dbReference>
<dbReference type="SUPFAM" id="SSF50494">
    <property type="entry name" value="Trypsin-like serine proteases"/>
    <property type="match status" value="1"/>
</dbReference>
<evidence type="ECO:0000313" key="4">
    <source>
        <dbReference type="EMBL" id="MCA9380944.1"/>
    </source>
</evidence>
<comment type="caution">
    <text evidence="4">The sequence shown here is derived from an EMBL/GenBank/DDBJ whole genome shotgun (WGS) entry which is preliminary data.</text>
</comment>
<evidence type="ECO:0000259" key="3">
    <source>
        <dbReference type="PROSITE" id="PS50240"/>
    </source>
</evidence>
<evidence type="ECO:0000256" key="2">
    <source>
        <dbReference type="SAM" id="Phobius"/>
    </source>
</evidence>
<dbReference type="Pfam" id="PF00089">
    <property type="entry name" value="Trypsin"/>
    <property type="match status" value="1"/>
</dbReference>
<dbReference type="Proteomes" id="UP000775877">
    <property type="component" value="Unassembled WGS sequence"/>
</dbReference>
<evidence type="ECO:0000256" key="1">
    <source>
        <dbReference type="RuleBase" id="RU363034"/>
    </source>
</evidence>
<dbReference type="InterPro" id="IPR018114">
    <property type="entry name" value="TRYPSIN_HIS"/>
</dbReference>
<dbReference type="InterPro" id="IPR001254">
    <property type="entry name" value="Trypsin_dom"/>
</dbReference>
<keyword evidence="2" id="KW-0812">Transmembrane</keyword>
<keyword evidence="2" id="KW-1133">Transmembrane helix</keyword>
<dbReference type="InterPro" id="IPR043504">
    <property type="entry name" value="Peptidase_S1_PA_chymotrypsin"/>
</dbReference>
<keyword evidence="1" id="KW-0378">Hydrolase</keyword>
<dbReference type="PROSITE" id="PS00134">
    <property type="entry name" value="TRYPSIN_HIS"/>
    <property type="match status" value="1"/>
</dbReference>
<gene>
    <name evidence="4" type="ORF">KC678_01650</name>
</gene>
<dbReference type="InterPro" id="IPR009003">
    <property type="entry name" value="Peptidase_S1_PA"/>
</dbReference>
<dbReference type="GO" id="GO:0006508">
    <property type="term" value="P:proteolysis"/>
    <property type="evidence" value="ECO:0007669"/>
    <property type="project" value="UniProtKB-KW"/>
</dbReference>
<reference evidence="4" key="2">
    <citation type="journal article" date="2021" name="Microbiome">
        <title>Successional dynamics and alternative stable states in a saline activated sludge microbial community over 9 years.</title>
        <authorList>
            <person name="Wang Y."/>
            <person name="Ye J."/>
            <person name="Ju F."/>
            <person name="Liu L."/>
            <person name="Boyd J.A."/>
            <person name="Deng Y."/>
            <person name="Parks D.H."/>
            <person name="Jiang X."/>
            <person name="Yin X."/>
            <person name="Woodcroft B.J."/>
            <person name="Tyson G.W."/>
            <person name="Hugenholtz P."/>
            <person name="Polz M.F."/>
            <person name="Zhang T."/>
        </authorList>
    </citation>
    <scope>NUCLEOTIDE SEQUENCE</scope>
    <source>
        <strain evidence="4">HKST-UBA13</strain>
    </source>
</reference>
<dbReference type="PROSITE" id="PS50240">
    <property type="entry name" value="TRYPSIN_DOM"/>
    <property type="match status" value="1"/>
</dbReference>
<sequence length="327" mass="35514">MKKLITVIIFIALALGAFGLFYKLLQNNLALDDSDALFGGELEKGYPFAGYLISYEPGGAMKTCGYAVLNKNIAVTASHCVDNSESIYLGLGDFSLQESNHISVIKATQKEQWVQSKNRSHDFSILNINDTTGFYSEFAEIATPTEGCNYKVVAYGRTEDPTQNFEKPRKSATLCASDIGANTFIIKGDGTSGICFGDSGSPIFYKDTNKLAGIVVSIILEDPEDTQPCAFGNTAIAVRPDANQNLINENIKQLNAGVADVSVVDGLTIDVAKQNIFDRIGLSQINNLTEGEQKKYILMGTATLTVFMVMVLLIVVARKPKSNSNWE</sequence>
<dbReference type="AlphaFoldDB" id="A0A955L150"/>
<dbReference type="InterPro" id="IPR033116">
    <property type="entry name" value="TRYPSIN_SER"/>
</dbReference>
<keyword evidence="1" id="KW-0720">Serine protease</keyword>
<dbReference type="EMBL" id="JAGQLJ010000034">
    <property type="protein sequence ID" value="MCA9380944.1"/>
    <property type="molecule type" value="Genomic_DNA"/>
</dbReference>
<reference evidence="4" key="1">
    <citation type="submission" date="2020-04" db="EMBL/GenBank/DDBJ databases">
        <authorList>
            <person name="Zhang T."/>
        </authorList>
    </citation>
    <scope>NUCLEOTIDE SEQUENCE</scope>
    <source>
        <strain evidence="4">HKST-UBA13</strain>
    </source>
</reference>
<feature type="transmembrane region" description="Helical" evidence="2">
    <location>
        <begin position="296"/>
        <end position="317"/>
    </location>
</feature>
<evidence type="ECO:0000313" key="5">
    <source>
        <dbReference type="Proteomes" id="UP000775877"/>
    </source>
</evidence>
<feature type="domain" description="Peptidase S1" evidence="3">
    <location>
        <begin position="37"/>
        <end position="252"/>
    </location>
</feature>
<protein>
    <submittedName>
        <fullName evidence="4">S1 family peptidase</fullName>
    </submittedName>
</protein>
<dbReference type="PROSITE" id="PS00135">
    <property type="entry name" value="TRYPSIN_SER"/>
    <property type="match status" value="1"/>
</dbReference>
<proteinExistence type="predicted"/>
<keyword evidence="2" id="KW-0472">Membrane</keyword>
<dbReference type="SMART" id="SM00020">
    <property type="entry name" value="Tryp_SPc"/>
    <property type="match status" value="1"/>
</dbReference>
<name>A0A955L150_9BACT</name>